<evidence type="ECO:0000256" key="9">
    <source>
        <dbReference type="ARBA" id="ARBA00022692"/>
    </source>
</evidence>
<dbReference type="GO" id="GO:0046474">
    <property type="term" value="P:glycerophospholipid biosynthetic process"/>
    <property type="evidence" value="ECO:0007669"/>
    <property type="project" value="TreeGrafter"/>
</dbReference>
<proteinExistence type="inferred from homology"/>
<keyword evidence="11" id="KW-0443">Lipid metabolism</keyword>
<evidence type="ECO:0000256" key="6">
    <source>
        <dbReference type="ARBA" id="ARBA00014944"/>
    </source>
</evidence>
<dbReference type="Pfam" id="PF01066">
    <property type="entry name" value="CDP-OH_P_transf"/>
    <property type="match status" value="1"/>
</dbReference>
<dbReference type="GO" id="GO:0008444">
    <property type="term" value="F:CDP-diacylglycerol-glycerol-3-phosphate 3-phosphatidyltransferase activity"/>
    <property type="evidence" value="ECO:0007669"/>
    <property type="project" value="UniProtKB-EC"/>
</dbReference>
<evidence type="ECO:0000313" key="20">
    <source>
        <dbReference type="Proteomes" id="UP000886785"/>
    </source>
</evidence>
<keyword evidence="8 17" id="KW-0808">Transferase</keyword>
<keyword evidence="7" id="KW-0444">Lipid biosynthesis</keyword>
<comment type="catalytic activity">
    <reaction evidence="16">
        <text>a CDP-1,2-diacyl-sn-glycerol + sn-glycerol 3-phosphate = a 1,2-diacyl-sn-glycero-3-phospho-(1'-sn-glycero-3'-phosphate) + CMP + H(+)</text>
        <dbReference type="Rhea" id="RHEA:12593"/>
        <dbReference type="ChEBI" id="CHEBI:15378"/>
        <dbReference type="ChEBI" id="CHEBI:57597"/>
        <dbReference type="ChEBI" id="CHEBI:58332"/>
        <dbReference type="ChEBI" id="CHEBI:60110"/>
        <dbReference type="ChEBI" id="CHEBI:60377"/>
        <dbReference type="EC" id="2.7.8.5"/>
    </reaction>
</comment>
<dbReference type="InterPro" id="IPR004570">
    <property type="entry name" value="Phosphatidylglycerol_P_synth"/>
</dbReference>
<evidence type="ECO:0000256" key="1">
    <source>
        <dbReference type="ARBA" id="ARBA00003973"/>
    </source>
</evidence>
<keyword evidence="10 18" id="KW-1133">Transmembrane helix</keyword>
<keyword evidence="14" id="KW-1208">Phospholipid metabolism</keyword>
<gene>
    <name evidence="19" type="ORF">IAA54_00060</name>
</gene>
<comment type="similarity">
    <text evidence="4 17">Belongs to the CDP-alcohol phosphatidyltransferase class-I family.</text>
</comment>
<evidence type="ECO:0000256" key="18">
    <source>
        <dbReference type="SAM" id="Phobius"/>
    </source>
</evidence>
<evidence type="ECO:0000256" key="16">
    <source>
        <dbReference type="ARBA" id="ARBA00048586"/>
    </source>
</evidence>
<protein>
    <recommendedName>
        <fullName evidence="6">CDP-diacylglycerol--glycerol-3-phosphate 3-phosphatidyltransferase</fullName>
        <ecNumber evidence="5">2.7.8.5</ecNumber>
    </recommendedName>
    <alternativeName>
        <fullName evidence="15">Phosphatidylglycerophosphate synthase</fullName>
    </alternativeName>
</protein>
<evidence type="ECO:0000256" key="14">
    <source>
        <dbReference type="ARBA" id="ARBA00023264"/>
    </source>
</evidence>
<evidence type="ECO:0000256" key="7">
    <source>
        <dbReference type="ARBA" id="ARBA00022516"/>
    </source>
</evidence>
<dbReference type="Proteomes" id="UP000886785">
    <property type="component" value="Unassembled WGS sequence"/>
</dbReference>
<sequence>MNKNINVPNALSVLRLLVIAPFVYFYLNDQIVPAVTMLVISGLSDMFDGMIARRFNQITPLGQMLDPLADKLTQGAVAICMAIRYPILIPVLIIFVVKEFSMIVAACVLLKKKKNPGPSKWYGKAATVMFYITFILIVAQEILQMQNNTLVIVLLVLTAVMMLYALLRYFLVFLRVLRSDDPKDRINLELKAKREKKE</sequence>
<evidence type="ECO:0000256" key="5">
    <source>
        <dbReference type="ARBA" id="ARBA00013170"/>
    </source>
</evidence>
<evidence type="ECO:0000313" key="19">
    <source>
        <dbReference type="EMBL" id="HIR56040.1"/>
    </source>
</evidence>
<comment type="caution">
    <text evidence="19">The sequence shown here is derived from an EMBL/GenBank/DDBJ whole genome shotgun (WGS) entry which is preliminary data.</text>
</comment>
<evidence type="ECO:0000256" key="15">
    <source>
        <dbReference type="ARBA" id="ARBA00033018"/>
    </source>
</evidence>
<dbReference type="EMBL" id="DVHF01000002">
    <property type="protein sequence ID" value="HIR56040.1"/>
    <property type="molecule type" value="Genomic_DNA"/>
</dbReference>
<comment type="subcellular location">
    <subcellularLocation>
        <location evidence="2">Membrane</location>
        <topology evidence="2">Multi-pass membrane protein</topology>
    </subcellularLocation>
</comment>
<evidence type="ECO:0000256" key="2">
    <source>
        <dbReference type="ARBA" id="ARBA00004141"/>
    </source>
</evidence>
<dbReference type="InterPro" id="IPR043130">
    <property type="entry name" value="CDP-OH_PTrfase_TM_dom"/>
</dbReference>
<dbReference type="PANTHER" id="PTHR14269:SF62">
    <property type="entry name" value="CDP-DIACYLGLYCEROL--GLYCEROL-3-PHOSPHATE 3-PHOSPHATIDYLTRANSFERASE 1, CHLOROPLASTIC"/>
    <property type="match status" value="1"/>
</dbReference>
<feature type="transmembrane region" description="Helical" evidence="18">
    <location>
        <begin position="151"/>
        <end position="177"/>
    </location>
</feature>
<dbReference type="EC" id="2.7.8.5" evidence="5"/>
<evidence type="ECO:0000256" key="8">
    <source>
        <dbReference type="ARBA" id="ARBA00022679"/>
    </source>
</evidence>
<evidence type="ECO:0000256" key="17">
    <source>
        <dbReference type="RuleBase" id="RU003750"/>
    </source>
</evidence>
<feature type="transmembrane region" description="Helical" evidence="18">
    <location>
        <begin position="7"/>
        <end position="27"/>
    </location>
</feature>
<keyword evidence="13" id="KW-0594">Phospholipid biosynthesis</keyword>
<name>A0A9D1DNF8_9FIRM</name>
<dbReference type="PIRSF" id="PIRSF000847">
    <property type="entry name" value="Phos_ph_gly_syn"/>
    <property type="match status" value="1"/>
</dbReference>
<evidence type="ECO:0000256" key="4">
    <source>
        <dbReference type="ARBA" id="ARBA00010441"/>
    </source>
</evidence>
<evidence type="ECO:0000256" key="13">
    <source>
        <dbReference type="ARBA" id="ARBA00023209"/>
    </source>
</evidence>
<dbReference type="GO" id="GO:0016020">
    <property type="term" value="C:membrane"/>
    <property type="evidence" value="ECO:0007669"/>
    <property type="project" value="UniProtKB-SubCell"/>
</dbReference>
<reference evidence="19" key="2">
    <citation type="journal article" date="2021" name="PeerJ">
        <title>Extensive microbial diversity within the chicken gut microbiome revealed by metagenomics and culture.</title>
        <authorList>
            <person name="Gilroy R."/>
            <person name="Ravi A."/>
            <person name="Getino M."/>
            <person name="Pursley I."/>
            <person name="Horton D.L."/>
            <person name="Alikhan N.F."/>
            <person name="Baker D."/>
            <person name="Gharbi K."/>
            <person name="Hall N."/>
            <person name="Watson M."/>
            <person name="Adriaenssens E.M."/>
            <person name="Foster-Nyarko E."/>
            <person name="Jarju S."/>
            <person name="Secka A."/>
            <person name="Antonio M."/>
            <person name="Oren A."/>
            <person name="Chaudhuri R.R."/>
            <person name="La Ragione R."/>
            <person name="Hildebrand F."/>
            <person name="Pallen M.J."/>
        </authorList>
    </citation>
    <scope>NUCLEOTIDE SEQUENCE</scope>
    <source>
        <strain evidence="19">ChiSjej1B19-7085</strain>
    </source>
</reference>
<organism evidence="19 20">
    <name type="scientific">Candidatus Gallacutalibacter pullicola</name>
    <dbReference type="NCBI Taxonomy" id="2840830"/>
    <lineage>
        <taxon>Bacteria</taxon>
        <taxon>Bacillati</taxon>
        <taxon>Bacillota</taxon>
        <taxon>Clostridia</taxon>
        <taxon>Eubacteriales</taxon>
        <taxon>Candidatus Gallacutalibacter</taxon>
    </lineage>
</organism>
<evidence type="ECO:0000256" key="12">
    <source>
        <dbReference type="ARBA" id="ARBA00023136"/>
    </source>
</evidence>
<dbReference type="PANTHER" id="PTHR14269">
    <property type="entry name" value="CDP-DIACYLGLYCEROL--GLYCEROL-3-PHOSPHATE 3-PHOSPHATIDYLTRANSFERASE-RELATED"/>
    <property type="match status" value="1"/>
</dbReference>
<dbReference type="InterPro" id="IPR048254">
    <property type="entry name" value="CDP_ALCOHOL_P_TRANSF_CS"/>
</dbReference>
<dbReference type="InterPro" id="IPR000462">
    <property type="entry name" value="CDP-OH_P_trans"/>
</dbReference>
<evidence type="ECO:0000256" key="11">
    <source>
        <dbReference type="ARBA" id="ARBA00023098"/>
    </source>
</evidence>
<dbReference type="Gene3D" id="1.20.120.1760">
    <property type="match status" value="1"/>
</dbReference>
<keyword evidence="12 18" id="KW-0472">Membrane</keyword>
<feature type="transmembrane region" description="Helical" evidence="18">
    <location>
        <begin position="121"/>
        <end position="139"/>
    </location>
</feature>
<dbReference type="InterPro" id="IPR050324">
    <property type="entry name" value="CDP-alcohol_PTase-I"/>
</dbReference>
<accession>A0A9D1DNF8</accession>
<comment type="pathway">
    <text evidence="3">Phospholipid metabolism; phosphatidylglycerol biosynthesis; phosphatidylglycerol from CDP-diacylglycerol: step 1/2.</text>
</comment>
<dbReference type="PROSITE" id="PS00379">
    <property type="entry name" value="CDP_ALCOHOL_P_TRANSF"/>
    <property type="match status" value="1"/>
</dbReference>
<keyword evidence="9 18" id="KW-0812">Transmembrane</keyword>
<evidence type="ECO:0000256" key="10">
    <source>
        <dbReference type="ARBA" id="ARBA00022989"/>
    </source>
</evidence>
<comment type="function">
    <text evidence="1">This protein catalyzes the committed step to the synthesis of the acidic phospholipids.</text>
</comment>
<reference evidence="19" key="1">
    <citation type="submission" date="2020-10" db="EMBL/GenBank/DDBJ databases">
        <authorList>
            <person name="Gilroy R."/>
        </authorList>
    </citation>
    <scope>NUCLEOTIDE SEQUENCE</scope>
    <source>
        <strain evidence="19">ChiSjej1B19-7085</strain>
    </source>
</reference>
<dbReference type="AlphaFoldDB" id="A0A9D1DNF8"/>
<evidence type="ECO:0000256" key="3">
    <source>
        <dbReference type="ARBA" id="ARBA00005042"/>
    </source>
</evidence>